<dbReference type="Gene3D" id="3.20.10.10">
    <property type="entry name" value="D-amino Acid Aminotransferase, subunit A, domain 2"/>
    <property type="match status" value="1"/>
</dbReference>
<evidence type="ECO:0000256" key="2">
    <source>
        <dbReference type="ARBA" id="ARBA00003109"/>
    </source>
</evidence>
<evidence type="ECO:0000256" key="10">
    <source>
        <dbReference type="ARBA" id="ARBA00048798"/>
    </source>
</evidence>
<comment type="catalytic activity">
    <reaction evidence="10">
        <text>L-isoleucine + 2-oxoglutarate = (S)-3-methyl-2-oxopentanoate + L-glutamate</text>
        <dbReference type="Rhea" id="RHEA:24801"/>
        <dbReference type="ChEBI" id="CHEBI:16810"/>
        <dbReference type="ChEBI" id="CHEBI:29985"/>
        <dbReference type="ChEBI" id="CHEBI:35146"/>
        <dbReference type="ChEBI" id="CHEBI:58045"/>
        <dbReference type="EC" id="2.6.1.42"/>
    </reaction>
</comment>
<evidence type="ECO:0000256" key="5">
    <source>
        <dbReference type="ARBA" id="ARBA00005072"/>
    </source>
</evidence>
<dbReference type="EC" id="2.6.1.42" evidence="7"/>
<keyword evidence="8 13" id="KW-0663">Pyridoxal phosphate</keyword>
<dbReference type="GeneID" id="92931028"/>
<dbReference type="GO" id="GO:0046394">
    <property type="term" value="P:carboxylic acid biosynthetic process"/>
    <property type="evidence" value="ECO:0007669"/>
    <property type="project" value="UniProtKB-ARBA"/>
</dbReference>
<dbReference type="Proteomes" id="UP000005522">
    <property type="component" value="Chromosome"/>
</dbReference>
<organism evidence="14 15">
    <name type="scientific">Acidithiobacillus caldus (strain ATCC 51756 / DSM 8584 / KU)</name>
    <dbReference type="NCBI Taxonomy" id="637389"/>
    <lineage>
        <taxon>Bacteria</taxon>
        <taxon>Pseudomonadati</taxon>
        <taxon>Pseudomonadota</taxon>
        <taxon>Acidithiobacillia</taxon>
        <taxon>Acidithiobacillales</taxon>
        <taxon>Acidithiobacillaceae</taxon>
        <taxon>Acidithiobacillus</taxon>
    </lineage>
</organism>
<dbReference type="SUPFAM" id="SSF56752">
    <property type="entry name" value="D-aminoacid aminotransferase-like PLP-dependent enzymes"/>
    <property type="match status" value="1"/>
</dbReference>
<comment type="catalytic activity">
    <reaction evidence="11">
        <text>L-leucine + 2-oxoglutarate = 4-methyl-2-oxopentanoate + L-glutamate</text>
        <dbReference type="Rhea" id="RHEA:18321"/>
        <dbReference type="ChEBI" id="CHEBI:16810"/>
        <dbReference type="ChEBI" id="CHEBI:17865"/>
        <dbReference type="ChEBI" id="CHEBI:29985"/>
        <dbReference type="ChEBI" id="CHEBI:57427"/>
        <dbReference type="EC" id="2.6.1.42"/>
    </reaction>
</comment>
<reference evidence="14 15" key="1">
    <citation type="journal article" date="2009" name="J. Bacteriol.">
        <title>Draft genome sequence of the extremely acidophilic bacterium Acidithiobacillus caldus ATCC 51756 reveals metabolic versatility in the genus Acidithiobacillus.</title>
        <authorList>
            <person name="Valdes J."/>
            <person name="Quatrini R."/>
            <person name="Hallberg K."/>
            <person name="Dopson M."/>
            <person name="Valenzuela P.D."/>
            <person name="Holmes D.S."/>
        </authorList>
    </citation>
    <scope>NUCLEOTIDE SEQUENCE [LARGE SCALE GENOMIC DNA]</scope>
    <source>
        <strain evidence="15">ATCC 51756 / DSM 8584 / KU</strain>
    </source>
</reference>
<comment type="similarity">
    <text evidence="6 12">Belongs to the class-IV pyridoxal-phosphate-dependent aminotransferase family.</text>
</comment>
<evidence type="ECO:0000313" key="14">
    <source>
        <dbReference type="EMBL" id="AIA54877.1"/>
    </source>
</evidence>
<dbReference type="EMBL" id="CP005986">
    <property type="protein sequence ID" value="AIA54877.1"/>
    <property type="molecule type" value="Genomic_DNA"/>
</dbReference>
<protein>
    <recommendedName>
        <fullName evidence="7">branched-chain-amino-acid transaminase</fullName>
        <ecNumber evidence="7">2.6.1.42</ecNumber>
    </recommendedName>
</protein>
<comment type="function">
    <text evidence="2">Acts on leucine, isoleucine and valine.</text>
</comment>
<evidence type="ECO:0000256" key="8">
    <source>
        <dbReference type="ARBA" id="ARBA00022898"/>
    </source>
</evidence>
<proteinExistence type="inferred from homology"/>
<comment type="cofactor">
    <cofactor evidence="1 13">
        <name>pyridoxal 5'-phosphate</name>
        <dbReference type="ChEBI" id="CHEBI:597326"/>
    </cofactor>
</comment>
<gene>
    <name evidence="14" type="ORF">Acaty_c1004</name>
</gene>
<dbReference type="InterPro" id="IPR018300">
    <property type="entry name" value="Aminotrans_IV_CS"/>
</dbReference>
<dbReference type="HOGENOM" id="CLU_020844_2_1_6"/>
<dbReference type="PANTHER" id="PTHR42743">
    <property type="entry name" value="AMINO-ACID AMINOTRANSFERASE"/>
    <property type="match status" value="1"/>
</dbReference>
<evidence type="ECO:0000256" key="13">
    <source>
        <dbReference type="RuleBase" id="RU004516"/>
    </source>
</evidence>
<evidence type="ECO:0000256" key="12">
    <source>
        <dbReference type="RuleBase" id="RU004106"/>
    </source>
</evidence>
<dbReference type="Pfam" id="PF01063">
    <property type="entry name" value="Aminotran_4"/>
    <property type="match status" value="1"/>
</dbReference>
<dbReference type="eggNOG" id="COG0115">
    <property type="taxonomic scope" value="Bacteria"/>
</dbReference>
<dbReference type="GO" id="GO:0052654">
    <property type="term" value="F:L-leucine-2-oxoglutarate transaminase activity"/>
    <property type="evidence" value="ECO:0007669"/>
    <property type="project" value="RHEA"/>
</dbReference>
<evidence type="ECO:0000313" key="15">
    <source>
        <dbReference type="Proteomes" id="UP000005522"/>
    </source>
</evidence>
<dbReference type="Gene3D" id="3.30.470.10">
    <property type="match status" value="1"/>
</dbReference>
<evidence type="ECO:0000256" key="11">
    <source>
        <dbReference type="ARBA" id="ARBA00049229"/>
    </source>
</evidence>
<evidence type="ECO:0000256" key="9">
    <source>
        <dbReference type="ARBA" id="ARBA00048212"/>
    </source>
</evidence>
<dbReference type="InterPro" id="IPR050571">
    <property type="entry name" value="Class-IV_PLP-Dep_Aminotrnsfr"/>
</dbReference>
<sequence length="291" mass="31992">MTPLLALERGEIVTAQGPCAPSSVSRAAAYGDGIFETIAVVDGRPLFWRHHLRRMAGGAALLGIAPPPPKFWAASWRRLRQGLEPRALPVRCVLKLTLVRAEGRGYRTPASSPGEASLSLWEWPRRPAGLWQEGIVVGPCPLPLQTGASYLTVKSLNRLNQIMARRVCPAEWDEAWLCDAHGGLREGIQSNLFWRRGDTILTPDLWDGGIPGIQRDVILDALRRRGWSVEYTRVRAEALATADEVFFCNSLIGVWAVRDCAGQRLPGAEGALARKLLARHRELGLGATWGD</sequence>
<evidence type="ECO:0000256" key="7">
    <source>
        <dbReference type="ARBA" id="ARBA00013053"/>
    </source>
</evidence>
<name>A0A059ZY96_ACICK</name>
<dbReference type="InterPro" id="IPR001544">
    <property type="entry name" value="Aminotrans_IV"/>
</dbReference>
<dbReference type="AlphaFoldDB" id="A0A059ZY96"/>
<dbReference type="GO" id="GO:0052655">
    <property type="term" value="F:L-valine-2-oxoglutarate transaminase activity"/>
    <property type="evidence" value="ECO:0007669"/>
    <property type="project" value="RHEA"/>
</dbReference>
<evidence type="ECO:0000256" key="4">
    <source>
        <dbReference type="ARBA" id="ARBA00004931"/>
    </source>
</evidence>
<comment type="pathway">
    <text evidence="3">Amino-acid biosynthesis; L-isoleucine biosynthesis; L-isoleucine from 2-oxobutanoate: step 4/4.</text>
</comment>
<dbReference type="PROSITE" id="PS00770">
    <property type="entry name" value="AA_TRANSFER_CLASS_4"/>
    <property type="match status" value="1"/>
</dbReference>
<evidence type="ECO:0000256" key="3">
    <source>
        <dbReference type="ARBA" id="ARBA00004824"/>
    </source>
</evidence>
<comment type="pathway">
    <text evidence="5">Amino-acid biosynthesis; L-leucine biosynthesis; L-leucine from 3-methyl-2-oxobutanoate: step 4/4.</text>
</comment>
<dbReference type="PANTHER" id="PTHR42743:SF11">
    <property type="entry name" value="AMINODEOXYCHORISMATE LYASE"/>
    <property type="match status" value="1"/>
</dbReference>
<dbReference type="GO" id="GO:0016829">
    <property type="term" value="F:lyase activity"/>
    <property type="evidence" value="ECO:0007669"/>
    <property type="project" value="UniProtKB-KW"/>
</dbReference>
<dbReference type="InterPro" id="IPR043131">
    <property type="entry name" value="BCAT-like_N"/>
</dbReference>
<evidence type="ECO:0000256" key="6">
    <source>
        <dbReference type="ARBA" id="ARBA00009320"/>
    </source>
</evidence>
<keyword evidence="14" id="KW-0456">Lyase</keyword>
<dbReference type="KEGG" id="acz:Acaty_c1004"/>
<dbReference type="GO" id="GO:0052656">
    <property type="term" value="F:L-isoleucine-2-oxoglutarate transaminase activity"/>
    <property type="evidence" value="ECO:0007669"/>
    <property type="project" value="RHEA"/>
</dbReference>
<dbReference type="InterPro" id="IPR043132">
    <property type="entry name" value="BCAT-like_C"/>
</dbReference>
<dbReference type="RefSeq" id="WP_158007121.1">
    <property type="nucleotide sequence ID" value="NZ_CP005986.1"/>
</dbReference>
<dbReference type="InterPro" id="IPR036038">
    <property type="entry name" value="Aminotransferase-like"/>
</dbReference>
<comment type="pathway">
    <text evidence="4">Amino-acid biosynthesis; L-valine biosynthesis; L-valine from pyruvate: step 4/4.</text>
</comment>
<accession>A0A059ZY96</accession>
<evidence type="ECO:0000256" key="1">
    <source>
        <dbReference type="ARBA" id="ARBA00001933"/>
    </source>
</evidence>
<comment type="catalytic activity">
    <reaction evidence="9">
        <text>L-valine + 2-oxoglutarate = 3-methyl-2-oxobutanoate + L-glutamate</text>
        <dbReference type="Rhea" id="RHEA:24813"/>
        <dbReference type="ChEBI" id="CHEBI:11851"/>
        <dbReference type="ChEBI" id="CHEBI:16810"/>
        <dbReference type="ChEBI" id="CHEBI:29985"/>
        <dbReference type="ChEBI" id="CHEBI:57762"/>
        <dbReference type="EC" id="2.6.1.42"/>
    </reaction>
</comment>